<dbReference type="SUPFAM" id="SSF51161">
    <property type="entry name" value="Trimeric LpxA-like enzymes"/>
    <property type="match status" value="1"/>
</dbReference>
<dbReference type="Gene3D" id="2.160.10.10">
    <property type="entry name" value="Hexapeptide repeat proteins"/>
    <property type="match status" value="1"/>
</dbReference>
<dbReference type="AlphaFoldDB" id="A0A644UH04"/>
<dbReference type="GO" id="GO:0016746">
    <property type="term" value="F:acyltransferase activity"/>
    <property type="evidence" value="ECO:0007669"/>
    <property type="project" value="UniProtKB-KW"/>
</dbReference>
<dbReference type="InterPro" id="IPR011004">
    <property type="entry name" value="Trimer_LpxA-like_sf"/>
</dbReference>
<proteinExistence type="predicted"/>
<dbReference type="EC" id="2.3.1.197" evidence="2"/>
<dbReference type="CDD" id="cd03358">
    <property type="entry name" value="LbH_WxcM_N_like"/>
    <property type="match status" value="1"/>
</dbReference>
<keyword evidence="1 2" id="KW-0808">Transferase</keyword>
<organism evidence="2">
    <name type="scientific">bioreactor metagenome</name>
    <dbReference type="NCBI Taxonomy" id="1076179"/>
    <lineage>
        <taxon>unclassified sequences</taxon>
        <taxon>metagenomes</taxon>
        <taxon>ecological metagenomes</taxon>
    </lineage>
</organism>
<reference evidence="2" key="1">
    <citation type="submission" date="2019-08" db="EMBL/GenBank/DDBJ databases">
        <authorList>
            <person name="Kucharzyk K."/>
            <person name="Murdoch R.W."/>
            <person name="Higgins S."/>
            <person name="Loffler F."/>
        </authorList>
    </citation>
    <scope>NUCLEOTIDE SEQUENCE</scope>
</reference>
<evidence type="ECO:0000313" key="2">
    <source>
        <dbReference type="EMBL" id="MPL78159.1"/>
    </source>
</evidence>
<sequence>MIHKLADVQTQNIGENTNIWQFCVVLKNAKIGSNCNINAQVLIENDVVIGNNVTVKSGVQIWDGVTLEDNVFIGPNVTFTNDFLPRSKQYPKEFLKTTIKKSASIGANSTIVGGIIIEEYAMIGAGSVVTKNVATQELWFGNPATFKGYVCKCGQKCDEKLICNKCKGEK</sequence>
<protein>
    <submittedName>
        <fullName evidence="2">dTDP-3-amino-3,6-dideoxy-alpha-D-galactopyranose 3-N-acetyltransferase</fullName>
        <ecNumber evidence="2">2.3.1.197</ecNumber>
    </submittedName>
</protein>
<dbReference type="InterPro" id="IPR001451">
    <property type="entry name" value="Hexapep"/>
</dbReference>
<name>A0A644UH04_9ZZZZ</name>
<evidence type="ECO:0000256" key="1">
    <source>
        <dbReference type="ARBA" id="ARBA00022679"/>
    </source>
</evidence>
<keyword evidence="2" id="KW-0012">Acyltransferase</keyword>
<accession>A0A644UH04</accession>
<dbReference type="InterPro" id="IPR018357">
    <property type="entry name" value="Hexapep_transf_CS"/>
</dbReference>
<dbReference type="PANTHER" id="PTHR43300">
    <property type="entry name" value="ACETYLTRANSFERASE"/>
    <property type="match status" value="1"/>
</dbReference>
<comment type="caution">
    <text evidence="2">The sequence shown here is derived from an EMBL/GenBank/DDBJ whole genome shotgun (WGS) entry which is preliminary data.</text>
</comment>
<dbReference type="Pfam" id="PF00132">
    <property type="entry name" value="Hexapep"/>
    <property type="match status" value="3"/>
</dbReference>
<dbReference type="InterPro" id="IPR050179">
    <property type="entry name" value="Trans_hexapeptide_repeat"/>
</dbReference>
<gene>
    <name evidence="2" type="primary">fdtC_1</name>
    <name evidence="2" type="ORF">SDC9_24023</name>
</gene>
<dbReference type="PANTHER" id="PTHR43300:SF4">
    <property type="entry name" value="ACYL-[ACYL-CARRIER-PROTEIN]--UDP-N-ACETYLGLUCOSAMINE O-ACYLTRANSFERASE"/>
    <property type="match status" value="1"/>
</dbReference>
<dbReference type="PROSITE" id="PS00101">
    <property type="entry name" value="HEXAPEP_TRANSFERASES"/>
    <property type="match status" value="1"/>
</dbReference>
<dbReference type="EMBL" id="VSSQ01000114">
    <property type="protein sequence ID" value="MPL78159.1"/>
    <property type="molecule type" value="Genomic_DNA"/>
</dbReference>